<accession>A0A0J9E8B9</accession>
<dbReference type="InterPro" id="IPR000241">
    <property type="entry name" value="RlmKL-like_Mtase"/>
</dbReference>
<sequence length="312" mass="34182">MPKYALLISPRAEAAYFHQAAEVAFAELSGAVDVAPEVLSHGDMRFLVVDVAEGALPGLLRLSFAQGAFAIEGDAMLPVAQTPGFHLHPDFVWGEKYRGKTNETLTQLLINLALQQVDRPAEELTLLDPMSGRGTTCLWAMRYGMRSVGIEQDKQAPVDIQRGLKKWTKLHRQKHKLSEGWVQKVNKRGAGKYLEFAAEGVSARFITGDTVAARDLLQRKRFDVIATDVPYGVQHQGRGQRSALEVLCEAAPGWAESLAPGGAMAIAFNSYQPKRVALLEAFSGLGLEEVPVAVAHRMSESILRDVLLLRRG</sequence>
<dbReference type="EMBL" id="LFTY01000002">
    <property type="protein sequence ID" value="KMW58977.1"/>
    <property type="molecule type" value="Genomic_DNA"/>
</dbReference>
<dbReference type="InterPro" id="IPR029063">
    <property type="entry name" value="SAM-dependent_MTases_sf"/>
</dbReference>
<dbReference type="Gene3D" id="3.40.50.150">
    <property type="entry name" value="Vaccinia Virus protein VP39"/>
    <property type="match status" value="1"/>
</dbReference>
<dbReference type="Pfam" id="PF01170">
    <property type="entry name" value="UPF0020"/>
    <property type="match status" value="1"/>
</dbReference>
<evidence type="ECO:0000313" key="3">
    <source>
        <dbReference type="Proteomes" id="UP000037178"/>
    </source>
</evidence>
<comment type="caution">
    <text evidence="2">The sequence shown here is derived from an EMBL/GenBank/DDBJ whole genome shotgun (WGS) entry which is preliminary data.</text>
</comment>
<feature type="domain" description="Ribosomal RNA large subunit methyltransferase K/L-like methyltransferase" evidence="1">
    <location>
        <begin position="100"/>
        <end position="270"/>
    </location>
</feature>
<name>A0A0J9E8B9_9RHOB</name>
<gene>
    <name evidence="2" type="ORF">AIOL_003958</name>
</gene>
<dbReference type="Proteomes" id="UP000037178">
    <property type="component" value="Unassembled WGS sequence"/>
</dbReference>
<proteinExistence type="predicted"/>
<protein>
    <recommendedName>
        <fullName evidence="1">Ribosomal RNA large subunit methyltransferase K/L-like methyltransferase domain-containing protein</fullName>
    </recommendedName>
</protein>
<reference evidence="2 3" key="1">
    <citation type="submission" date="2015-06" db="EMBL/GenBank/DDBJ databases">
        <title>Draft genome sequence of an Alphaproteobacteria species associated to the Mediterranean sponge Oscarella lobularis.</title>
        <authorList>
            <person name="Jourda C."/>
            <person name="Santini S."/>
            <person name="Claverie J.-M."/>
        </authorList>
    </citation>
    <scope>NUCLEOTIDE SEQUENCE [LARGE SCALE GENOMIC DNA]</scope>
    <source>
        <strain evidence="2">IGS</strain>
    </source>
</reference>
<evidence type="ECO:0000313" key="2">
    <source>
        <dbReference type="EMBL" id="KMW58977.1"/>
    </source>
</evidence>
<dbReference type="SUPFAM" id="SSF53335">
    <property type="entry name" value="S-adenosyl-L-methionine-dependent methyltransferases"/>
    <property type="match status" value="1"/>
</dbReference>
<evidence type="ECO:0000259" key="1">
    <source>
        <dbReference type="Pfam" id="PF01170"/>
    </source>
</evidence>
<dbReference type="STRING" id="1675527.AIOL_003958"/>
<dbReference type="PATRIC" id="fig|1675527.3.peg.4149"/>
<dbReference type="OrthoDB" id="1637728at2"/>
<dbReference type="RefSeq" id="WP_152912604.1">
    <property type="nucleotide sequence ID" value="NZ_LFTY01000002.1"/>
</dbReference>
<organism evidence="2 3">
    <name type="scientific">Candidatus Rhodobacter oscarellae</name>
    <dbReference type="NCBI Taxonomy" id="1675527"/>
    <lineage>
        <taxon>Bacteria</taxon>
        <taxon>Pseudomonadati</taxon>
        <taxon>Pseudomonadota</taxon>
        <taxon>Alphaproteobacteria</taxon>
        <taxon>Rhodobacterales</taxon>
        <taxon>Rhodobacter group</taxon>
        <taxon>Rhodobacter</taxon>
    </lineage>
</organism>
<dbReference type="AlphaFoldDB" id="A0A0J9E8B9"/>
<keyword evidence="3" id="KW-1185">Reference proteome</keyword>